<evidence type="ECO:0000259" key="2">
    <source>
        <dbReference type="Pfam" id="PF00134"/>
    </source>
</evidence>
<feature type="region of interest" description="Disordered" evidence="1">
    <location>
        <begin position="228"/>
        <end position="394"/>
    </location>
</feature>
<feature type="compositionally biased region" description="Basic and acidic residues" evidence="1">
    <location>
        <begin position="261"/>
        <end position="276"/>
    </location>
</feature>
<feature type="domain" description="Cyclin N-terminal" evidence="2">
    <location>
        <begin position="75"/>
        <end position="171"/>
    </location>
</feature>
<feature type="compositionally biased region" description="Pro residues" evidence="1">
    <location>
        <begin position="46"/>
        <end position="58"/>
    </location>
</feature>
<dbReference type="InterPro" id="IPR006671">
    <property type="entry name" value="Cyclin_N"/>
</dbReference>
<feature type="region of interest" description="Disordered" evidence="1">
    <location>
        <begin position="452"/>
        <end position="486"/>
    </location>
</feature>
<dbReference type="InterPro" id="IPR036915">
    <property type="entry name" value="Cyclin-like_sf"/>
</dbReference>
<dbReference type="Gene3D" id="1.10.472.10">
    <property type="entry name" value="Cyclin-like"/>
    <property type="match status" value="1"/>
</dbReference>
<feature type="region of interest" description="Disordered" evidence="1">
    <location>
        <begin position="45"/>
        <end position="69"/>
    </location>
</feature>
<accession>A0A9P7B9J9</accession>
<keyword evidence="4" id="KW-1185">Reference proteome</keyword>
<dbReference type="Pfam" id="PF00134">
    <property type="entry name" value="Cyclin_N"/>
    <property type="match status" value="1"/>
</dbReference>
<feature type="compositionally biased region" description="Basic and acidic residues" evidence="1">
    <location>
        <begin position="468"/>
        <end position="479"/>
    </location>
</feature>
<evidence type="ECO:0000256" key="1">
    <source>
        <dbReference type="SAM" id="MobiDB-lite"/>
    </source>
</evidence>
<dbReference type="GO" id="GO:0000307">
    <property type="term" value="C:cyclin-dependent protein kinase holoenzyme complex"/>
    <property type="evidence" value="ECO:0007669"/>
    <property type="project" value="TreeGrafter"/>
</dbReference>
<dbReference type="GO" id="GO:0019901">
    <property type="term" value="F:protein kinase binding"/>
    <property type="evidence" value="ECO:0007669"/>
    <property type="project" value="InterPro"/>
</dbReference>
<feature type="compositionally biased region" description="Low complexity" evidence="1">
    <location>
        <begin position="317"/>
        <end position="333"/>
    </location>
</feature>
<dbReference type="AlphaFoldDB" id="A0A9P7B9J9"/>
<name>A0A9P7B9J9_RHOMI</name>
<dbReference type="CDD" id="cd20557">
    <property type="entry name" value="CYCLIN_ScPCL1-like"/>
    <property type="match status" value="1"/>
</dbReference>
<dbReference type="GO" id="GO:0016538">
    <property type="term" value="F:cyclin-dependent protein serine/threonine kinase regulator activity"/>
    <property type="evidence" value="ECO:0007669"/>
    <property type="project" value="TreeGrafter"/>
</dbReference>
<evidence type="ECO:0000313" key="4">
    <source>
        <dbReference type="Proteomes" id="UP000777482"/>
    </source>
</evidence>
<dbReference type="EMBL" id="PUHQ01000005">
    <property type="protein sequence ID" value="KAG0666353.1"/>
    <property type="molecule type" value="Genomic_DNA"/>
</dbReference>
<dbReference type="PANTHER" id="PTHR15615:SF10">
    <property type="entry name" value="PHO85 CYCLIN-2-RELATED"/>
    <property type="match status" value="1"/>
</dbReference>
<reference evidence="3 4" key="1">
    <citation type="submission" date="2020-11" db="EMBL/GenBank/DDBJ databases">
        <title>Kefir isolates.</title>
        <authorList>
            <person name="Marcisauskas S."/>
            <person name="Kim Y."/>
            <person name="Blasche S."/>
        </authorList>
    </citation>
    <scope>NUCLEOTIDE SEQUENCE [LARGE SCALE GENOMIC DNA]</scope>
    <source>
        <strain evidence="3 4">KR</strain>
    </source>
</reference>
<feature type="compositionally biased region" description="Acidic residues" evidence="1">
    <location>
        <begin position="299"/>
        <end position="309"/>
    </location>
</feature>
<dbReference type="OrthoDB" id="10250320at2759"/>
<sequence>MSRFYSSSLVPRHWHDPDLVELMQLPLSEEMINFVSARTMDAIKCRPPPQLPPSPPVTPGERSKSSYSPDSLPPLDHFIHSILSKSRCHVPTFLCTLVYLERLQKRLPSHARGCHTTRHRVFLAVLIVTAKYLNDSSPQNKHWQRYAGFFQLAEITLMERQLLTILKFDLNFTEEELIASLGTLLRPEQHVEAAAPVEVEEPALAGPSSLPRTGKMAYAVDADLLERGSSAKRKRQQARPLDSPVSEVEEEEEPVPSRRLSQPDDRTKRLTPEYAREAPIIVAPPRRPPPALGSLSAPVEEEAPAEEAPVDLPTAPPAAFRRPPLRSFLLRSSSDSHPTQPPRVQSWASQTSTSSPSTTYRSSIMSSCSSSSTISSASSGPQTPPTPLEDEPVAKLPLSLANLALAGEAHSHPDKVHLARDSISSAATPSLIHALANQPDLWPLMVSSAVSTKEARGLSTTAQKQRARLMESSDPDRRRGSSLISV</sequence>
<protein>
    <recommendedName>
        <fullName evidence="2">Cyclin N-terminal domain-containing protein</fullName>
    </recommendedName>
</protein>
<dbReference type="SUPFAM" id="SSF47954">
    <property type="entry name" value="Cyclin-like"/>
    <property type="match status" value="1"/>
</dbReference>
<evidence type="ECO:0000313" key="3">
    <source>
        <dbReference type="EMBL" id="KAG0666353.1"/>
    </source>
</evidence>
<proteinExistence type="predicted"/>
<dbReference type="Proteomes" id="UP000777482">
    <property type="component" value="Unassembled WGS sequence"/>
</dbReference>
<comment type="caution">
    <text evidence="3">The sequence shown here is derived from an EMBL/GenBank/DDBJ whole genome shotgun (WGS) entry which is preliminary data.</text>
</comment>
<dbReference type="PANTHER" id="PTHR15615">
    <property type="match status" value="1"/>
</dbReference>
<feature type="compositionally biased region" description="Low complexity" evidence="1">
    <location>
        <begin position="346"/>
        <end position="379"/>
    </location>
</feature>
<gene>
    <name evidence="3" type="ORF">C6P46_004922</name>
</gene>
<dbReference type="GO" id="GO:0005634">
    <property type="term" value="C:nucleus"/>
    <property type="evidence" value="ECO:0007669"/>
    <property type="project" value="TreeGrafter"/>
</dbReference>
<dbReference type="InterPro" id="IPR013922">
    <property type="entry name" value="Cyclin_PHO80-like"/>
</dbReference>
<organism evidence="3 4">
    <name type="scientific">Rhodotorula mucilaginosa</name>
    <name type="common">Yeast</name>
    <name type="synonym">Rhodotorula rubra</name>
    <dbReference type="NCBI Taxonomy" id="5537"/>
    <lineage>
        <taxon>Eukaryota</taxon>
        <taxon>Fungi</taxon>
        <taxon>Dikarya</taxon>
        <taxon>Basidiomycota</taxon>
        <taxon>Pucciniomycotina</taxon>
        <taxon>Microbotryomycetes</taxon>
        <taxon>Sporidiobolales</taxon>
        <taxon>Sporidiobolaceae</taxon>
        <taxon>Rhodotorula</taxon>
    </lineage>
</organism>